<evidence type="ECO:0000259" key="9">
    <source>
        <dbReference type="Pfam" id="PF00482"/>
    </source>
</evidence>
<dbReference type="FunFam" id="1.20.81.30:FF:000001">
    <property type="entry name" value="Type II secretion system protein F"/>
    <property type="match status" value="2"/>
</dbReference>
<gene>
    <name evidence="10" type="ORF">COU32_03210</name>
</gene>
<evidence type="ECO:0000256" key="2">
    <source>
        <dbReference type="ARBA" id="ARBA00005745"/>
    </source>
</evidence>
<feature type="transmembrane region" description="Helical" evidence="8">
    <location>
        <begin position="191"/>
        <end position="211"/>
    </location>
</feature>
<keyword evidence="4" id="KW-0997">Cell inner membrane</keyword>
<feature type="transmembrane region" description="Helical" evidence="8">
    <location>
        <begin position="347"/>
        <end position="368"/>
    </location>
</feature>
<feature type="domain" description="Type II secretion system protein GspF" evidence="9">
    <location>
        <begin position="243"/>
        <end position="366"/>
    </location>
</feature>
<evidence type="ECO:0000313" key="11">
    <source>
        <dbReference type="Proteomes" id="UP000231530"/>
    </source>
</evidence>
<comment type="subcellular location">
    <subcellularLocation>
        <location evidence="1">Cell inner membrane</location>
        <topology evidence="1">Multi-pass membrane protein</topology>
    </subcellularLocation>
</comment>
<evidence type="ECO:0000256" key="1">
    <source>
        <dbReference type="ARBA" id="ARBA00004429"/>
    </source>
</evidence>
<dbReference type="AlphaFoldDB" id="A0A2H0TVS4"/>
<dbReference type="Proteomes" id="UP000231530">
    <property type="component" value="Unassembled WGS sequence"/>
</dbReference>
<dbReference type="EMBL" id="PFBY01000036">
    <property type="protein sequence ID" value="PIR76253.1"/>
    <property type="molecule type" value="Genomic_DNA"/>
</dbReference>
<dbReference type="InterPro" id="IPR018076">
    <property type="entry name" value="T2SS_GspF_dom"/>
</dbReference>
<keyword evidence="3" id="KW-1003">Cell membrane</keyword>
<feature type="transmembrane region" description="Helical" evidence="8">
    <location>
        <begin position="137"/>
        <end position="159"/>
    </location>
</feature>
<evidence type="ECO:0000256" key="4">
    <source>
        <dbReference type="ARBA" id="ARBA00022519"/>
    </source>
</evidence>
<comment type="caution">
    <text evidence="10">The sequence shown here is derived from an EMBL/GenBank/DDBJ whole genome shotgun (WGS) entry which is preliminary data.</text>
</comment>
<dbReference type="PRINTS" id="PR00812">
    <property type="entry name" value="BCTERIALGSPF"/>
</dbReference>
<keyword evidence="6 8" id="KW-1133">Transmembrane helix</keyword>
<comment type="similarity">
    <text evidence="2">Belongs to the GSP F family.</text>
</comment>
<dbReference type="GO" id="GO:0015628">
    <property type="term" value="P:protein secretion by the type II secretion system"/>
    <property type="evidence" value="ECO:0007669"/>
    <property type="project" value="TreeGrafter"/>
</dbReference>
<feature type="domain" description="Type II secretion system protein GspF" evidence="9">
    <location>
        <begin position="37"/>
        <end position="160"/>
    </location>
</feature>
<dbReference type="GO" id="GO:0005886">
    <property type="term" value="C:plasma membrane"/>
    <property type="evidence" value="ECO:0007669"/>
    <property type="project" value="UniProtKB-SubCell"/>
</dbReference>
<name>A0A2H0TVS4_9BACT</name>
<keyword evidence="7 8" id="KW-0472">Membrane</keyword>
<keyword evidence="5 8" id="KW-0812">Transmembrane</keyword>
<dbReference type="InterPro" id="IPR003004">
    <property type="entry name" value="GspF/PilC"/>
</dbReference>
<organism evidence="10 11">
    <name type="scientific">Candidatus Magasanikbacteria bacterium CG10_big_fil_rev_8_21_14_0_10_42_10</name>
    <dbReference type="NCBI Taxonomy" id="1974649"/>
    <lineage>
        <taxon>Bacteria</taxon>
        <taxon>Candidatus Magasanikiibacteriota</taxon>
    </lineage>
</organism>
<dbReference type="PANTHER" id="PTHR30012:SF0">
    <property type="entry name" value="TYPE II SECRETION SYSTEM PROTEIN F-RELATED"/>
    <property type="match status" value="1"/>
</dbReference>
<reference evidence="11" key="1">
    <citation type="submission" date="2017-09" db="EMBL/GenBank/DDBJ databases">
        <title>Depth-based differentiation of microbial function through sediment-hosted aquifers and enrichment of novel symbionts in the deep terrestrial subsurface.</title>
        <authorList>
            <person name="Probst A.J."/>
            <person name="Ladd B."/>
            <person name="Jarett J.K."/>
            <person name="Geller-Mcgrath D.E."/>
            <person name="Sieber C.M.K."/>
            <person name="Emerson J.B."/>
            <person name="Anantharaman K."/>
            <person name="Thomas B.C."/>
            <person name="Malmstrom R."/>
            <person name="Stieglmeier M."/>
            <person name="Klingl A."/>
            <person name="Woyke T."/>
            <person name="Ryan C.M."/>
            <person name="Banfield J.F."/>
        </authorList>
    </citation>
    <scope>NUCLEOTIDE SEQUENCE [LARGE SCALE GENOMIC DNA]</scope>
</reference>
<dbReference type="PANTHER" id="PTHR30012">
    <property type="entry name" value="GENERAL SECRETION PATHWAY PROTEIN"/>
    <property type="match status" value="1"/>
</dbReference>
<evidence type="ECO:0000256" key="7">
    <source>
        <dbReference type="ARBA" id="ARBA00023136"/>
    </source>
</evidence>
<evidence type="ECO:0000256" key="8">
    <source>
        <dbReference type="SAM" id="Phobius"/>
    </source>
</evidence>
<dbReference type="Pfam" id="PF00482">
    <property type="entry name" value="T2SSF"/>
    <property type="match status" value="2"/>
</dbReference>
<accession>A0A2H0TVS4</accession>
<protein>
    <recommendedName>
        <fullName evidence="9">Type II secretion system protein GspF domain-containing protein</fullName>
    </recommendedName>
</protein>
<dbReference type="InterPro" id="IPR042094">
    <property type="entry name" value="T2SS_GspF_sf"/>
</dbReference>
<evidence type="ECO:0000256" key="5">
    <source>
        <dbReference type="ARBA" id="ARBA00022692"/>
    </source>
</evidence>
<evidence type="ECO:0000256" key="3">
    <source>
        <dbReference type="ARBA" id="ARBA00022475"/>
    </source>
</evidence>
<dbReference type="Gene3D" id="1.20.81.30">
    <property type="entry name" value="Type II secretion system (T2SS), domain F"/>
    <property type="match status" value="2"/>
</dbReference>
<evidence type="ECO:0000256" key="6">
    <source>
        <dbReference type="ARBA" id="ARBA00022989"/>
    </source>
</evidence>
<evidence type="ECO:0000313" key="10">
    <source>
        <dbReference type="EMBL" id="PIR76253.1"/>
    </source>
</evidence>
<sequence>MFEKKKKVKELSPFEKKLNDWVAKHLTRISFTEKMFFVDHLKIMIHAGLSLVEALEILAKETGNKALKMVIADVTKEVSGGKQFSDVLRKHPKVFPPIYVKMIEAGEVSGKLEEALTQIAVQMKKTHDLTSTIRGAMIYPAVIVVAMLGIGVLMTTVILPKLLTIFNEFDSELPLPTRILMAVTNFMSKPINLIFLSIFIILFLFSFITLLKKSLKFRTYIHTINLYLPIAGTVIKKINLARFSLTLSSLMKSAIPIVEAVTITAETCSNINYRVSLMKSSQELEKGIPLSESLRNYPKLYSPLVTEMIMVGERTGEIDALLTELATFYNDDVDKTMKNFATIIEPVLIVTLGLVVGGVAVAVIMPMYSLVQNF</sequence>
<proteinExistence type="inferred from homology"/>